<dbReference type="AlphaFoldDB" id="A0A417ZFM7"/>
<gene>
    <name evidence="1" type="ORF">DS831_08155</name>
</gene>
<keyword evidence="2" id="KW-1185">Reference proteome</keyword>
<sequence length="216" mass="24414">MVNLKYRPKRLFYLGFLAITCFLVVGCTKTNKSMNTSHPQKDKYALILGKSKNIGKKQKATIKNLKAVNYDPGPAINEYINRKDYNDMLKMSSGLVQGVVTQWITLPNKTGTMVNTAEYPPFTVLKVYVNHSLANKSKPLENKYIYVYFTGGIKGKQKLVRQLEKSKWNDNNTDLTQLSFMTKEELPIPYVGTEVVINPARSPISDVPEAQKLSSI</sequence>
<name>A0A417ZFM7_9LACO</name>
<proteinExistence type="predicted"/>
<dbReference type="PROSITE" id="PS51257">
    <property type="entry name" value="PROKAR_LIPOPROTEIN"/>
    <property type="match status" value="1"/>
</dbReference>
<evidence type="ECO:0008006" key="3">
    <source>
        <dbReference type="Google" id="ProtNLM"/>
    </source>
</evidence>
<evidence type="ECO:0000313" key="1">
    <source>
        <dbReference type="EMBL" id="RHW50120.1"/>
    </source>
</evidence>
<dbReference type="RefSeq" id="WP_118902520.1">
    <property type="nucleotide sequence ID" value="NZ_QOCR01000004.1"/>
</dbReference>
<dbReference type="Proteomes" id="UP000284109">
    <property type="component" value="Unassembled WGS sequence"/>
</dbReference>
<protein>
    <recommendedName>
        <fullName evidence="3">Lipoprotein</fullName>
    </recommendedName>
</protein>
<dbReference type="EMBL" id="QOCR01000004">
    <property type="protein sequence ID" value="RHW50120.1"/>
    <property type="molecule type" value="Genomic_DNA"/>
</dbReference>
<organism evidence="1 2">
    <name type="scientific">Bombilactobacillus bombi</name>
    <dbReference type="NCBI Taxonomy" id="1303590"/>
    <lineage>
        <taxon>Bacteria</taxon>
        <taxon>Bacillati</taxon>
        <taxon>Bacillota</taxon>
        <taxon>Bacilli</taxon>
        <taxon>Lactobacillales</taxon>
        <taxon>Lactobacillaceae</taxon>
        <taxon>Bombilactobacillus</taxon>
    </lineage>
</organism>
<comment type="caution">
    <text evidence="1">The sequence shown here is derived from an EMBL/GenBank/DDBJ whole genome shotgun (WGS) entry which is preliminary data.</text>
</comment>
<accession>A0A417ZFM7</accession>
<reference evidence="1 2" key="1">
    <citation type="submission" date="2018-07" db="EMBL/GenBank/DDBJ databases">
        <title>Genome sequences of six Lactobacillus spp. isolated from bumble bee guts.</title>
        <authorList>
            <person name="Motta E.V.S."/>
            <person name="Moran N.A."/>
        </authorList>
    </citation>
    <scope>NUCLEOTIDE SEQUENCE [LARGE SCALE GENOMIC DNA]</scope>
    <source>
        <strain evidence="1 2">BI-1.1</strain>
    </source>
</reference>
<evidence type="ECO:0000313" key="2">
    <source>
        <dbReference type="Proteomes" id="UP000284109"/>
    </source>
</evidence>